<keyword evidence="2" id="KW-1185">Reference proteome</keyword>
<protein>
    <submittedName>
        <fullName evidence="1">Uncharacterized protein</fullName>
    </submittedName>
</protein>
<dbReference type="Proteomes" id="UP000593567">
    <property type="component" value="Unassembled WGS sequence"/>
</dbReference>
<dbReference type="AlphaFoldDB" id="A0A7J7K5U4"/>
<comment type="caution">
    <text evidence="1">The sequence shown here is derived from an EMBL/GenBank/DDBJ whole genome shotgun (WGS) entry which is preliminary data.</text>
</comment>
<gene>
    <name evidence="1" type="ORF">EB796_007695</name>
</gene>
<name>A0A7J7K5U4_BUGNE</name>
<sequence length="82" mass="9312">MMQSIIVHLIFVGCHQYLHDVINICSDYFTQHSRGVMVSTFACKPEVLGSNPCGGQNFFIIYVCHQYLYDVINICMMSSISV</sequence>
<evidence type="ECO:0000313" key="1">
    <source>
        <dbReference type="EMBL" id="KAF6034000.1"/>
    </source>
</evidence>
<proteinExistence type="predicted"/>
<reference evidence="1" key="1">
    <citation type="submission" date="2020-06" db="EMBL/GenBank/DDBJ databases">
        <title>Draft genome of Bugula neritina, a colonial animal packing powerful symbionts and potential medicines.</title>
        <authorList>
            <person name="Rayko M."/>
        </authorList>
    </citation>
    <scope>NUCLEOTIDE SEQUENCE [LARGE SCALE GENOMIC DNA]</scope>
    <source>
        <strain evidence="1">Kwan_BN1</strain>
    </source>
</reference>
<organism evidence="1 2">
    <name type="scientific">Bugula neritina</name>
    <name type="common">Brown bryozoan</name>
    <name type="synonym">Sertularia neritina</name>
    <dbReference type="NCBI Taxonomy" id="10212"/>
    <lineage>
        <taxon>Eukaryota</taxon>
        <taxon>Metazoa</taxon>
        <taxon>Spiralia</taxon>
        <taxon>Lophotrochozoa</taxon>
        <taxon>Bryozoa</taxon>
        <taxon>Gymnolaemata</taxon>
        <taxon>Cheilostomatida</taxon>
        <taxon>Flustrina</taxon>
        <taxon>Buguloidea</taxon>
        <taxon>Bugulidae</taxon>
        <taxon>Bugula</taxon>
    </lineage>
</organism>
<dbReference type="EMBL" id="VXIV02001184">
    <property type="protein sequence ID" value="KAF6034000.1"/>
    <property type="molecule type" value="Genomic_DNA"/>
</dbReference>
<accession>A0A7J7K5U4</accession>
<evidence type="ECO:0000313" key="2">
    <source>
        <dbReference type="Proteomes" id="UP000593567"/>
    </source>
</evidence>